<evidence type="ECO:0000313" key="6">
    <source>
        <dbReference type="Proteomes" id="UP001150266"/>
    </source>
</evidence>
<feature type="transmembrane region" description="Helical" evidence="3">
    <location>
        <begin position="175"/>
        <end position="195"/>
    </location>
</feature>
<dbReference type="Proteomes" id="UP001150266">
    <property type="component" value="Unassembled WGS sequence"/>
</dbReference>
<keyword evidence="3" id="KW-0812">Transmembrane</keyword>
<dbReference type="OrthoDB" id="3054417at2759"/>
<dbReference type="InterPro" id="IPR009057">
    <property type="entry name" value="Homeodomain-like_sf"/>
</dbReference>
<accession>A0A9W9DIV0</accession>
<evidence type="ECO:0000313" key="5">
    <source>
        <dbReference type="EMBL" id="KAJ4471440.1"/>
    </source>
</evidence>
<sequence length="235" mass="27221">MPTAKERTVRAYAPYRSKPGPKKGSSKKEEPKSSAQPRIQRQNLTLADWFEVFEFIDSHPGTSQDEITQHFRTRYHRPLVFSQATLSRKVAQRKDLEQHANETPMALSSKRPYTVTSPQVEEALVLWQKSMEAKNENITGAMLVVKRAWFEQEFNIPDQQHLRSAGWVQAFLRRCVSWISFLTVSIVSNVLYLILDRIGRVRWPAPHSSPCRLCPMDWILFLVVSLGVQHVEYRS</sequence>
<feature type="domain" description="HTH CENPB-type" evidence="4">
    <location>
        <begin position="118"/>
        <end position="174"/>
    </location>
</feature>
<feature type="region of interest" description="Disordered" evidence="2">
    <location>
        <begin position="1"/>
        <end position="40"/>
    </location>
</feature>
<proteinExistence type="predicted"/>
<evidence type="ECO:0000256" key="2">
    <source>
        <dbReference type="SAM" id="MobiDB-lite"/>
    </source>
</evidence>
<reference evidence="5" key="1">
    <citation type="submission" date="2022-08" db="EMBL/GenBank/DDBJ databases">
        <title>A Global Phylogenomic Analysis of the Shiitake Genus Lentinula.</title>
        <authorList>
            <consortium name="DOE Joint Genome Institute"/>
            <person name="Sierra-Patev S."/>
            <person name="Min B."/>
            <person name="Naranjo-Ortiz M."/>
            <person name="Looney B."/>
            <person name="Konkel Z."/>
            <person name="Slot J.C."/>
            <person name="Sakamoto Y."/>
            <person name="Steenwyk J.L."/>
            <person name="Rokas A."/>
            <person name="Carro J."/>
            <person name="Camarero S."/>
            <person name="Ferreira P."/>
            <person name="Molpeceres G."/>
            <person name="Ruiz-Duenas F.J."/>
            <person name="Serrano A."/>
            <person name="Henrissat B."/>
            <person name="Drula E."/>
            <person name="Hughes K.W."/>
            <person name="Mata J.L."/>
            <person name="Ishikawa N.K."/>
            <person name="Vargas-Isla R."/>
            <person name="Ushijima S."/>
            <person name="Smith C.A."/>
            <person name="Ahrendt S."/>
            <person name="Andreopoulos W."/>
            <person name="He G."/>
            <person name="Labutti K."/>
            <person name="Lipzen A."/>
            <person name="Ng V."/>
            <person name="Riley R."/>
            <person name="Sandor L."/>
            <person name="Barry K."/>
            <person name="Martinez A.T."/>
            <person name="Xiao Y."/>
            <person name="Gibbons J.G."/>
            <person name="Terashima K."/>
            <person name="Grigoriev I.V."/>
            <person name="Hibbett D.S."/>
        </authorList>
    </citation>
    <scope>NUCLEOTIDE SEQUENCE</scope>
    <source>
        <strain evidence="5">JLM2183</strain>
    </source>
</reference>
<protein>
    <recommendedName>
        <fullName evidence="4">HTH CENPB-type domain-containing protein</fullName>
    </recommendedName>
</protein>
<keyword evidence="6" id="KW-1185">Reference proteome</keyword>
<gene>
    <name evidence="5" type="ORF">J3R30DRAFT_3709880</name>
</gene>
<dbReference type="InterPro" id="IPR006600">
    <property type="entry name" value="HTH_CenpB_DNA-bd_dom"/>
</dbReference>
<dbReference type="EMBL" id="JAOTPV010000022">
    <property type="protein sequence ID" value="KAJ4471440.1"/>
    <property type="molecule type" value="Genomic_DNA"/>
</dbReference>
<dbReference type="Pfam" id="PF03221">
    <property type="entry name" value="HTH_Tnp_Tc5"/>
    <property type="match status" value="1"/>
</dbReference>
<organism evidence="5 6">
    <name type="scientific">Lentinula aciculospora</name>
    <dbReference type="NCBI Taxonomy" id="153920"/>
    <lineage>
        <taxon>Eukaryota</taxon>
        <taxon>Fungi</taxon>
        <taxon>Dikarya</taxon>
        <taxon>Basidiomycota</taxon>
        <taxon>Agaricomycotina</taxon>
        <taxon>Agaricomycetes</taxon>
        <taxon>Agaricomycetidae</taxon>
        <taxon>Agaricales</taxon>
        <taxon>Marasmiineae</taxon>
        <taxon>Omphalotaceae</taxon>
        <taxon>Lentinula</taxon>
    </lineage>
</organism>
<dbReference type="GO" id="GO:0003677">
    <property type="term" value="F:DNA binding"/>
    <property type="evidence" value="ECO:0007669"/>
    <property type="project" value="UniProtKB-KW"/>
</dbReference>
<dbReference type="SUPFAM" id="SSF46689">
    <property type="entry name" value="Homeodomain-like"/>
    <property type="match status" value="1"/>
</dbReference>
<evidence type="ECO:0000256" key="1">
    <source>
        <dbReference type="ARBA" id="ARBA00023125"/>
    </source>
</evidence>
<keyword evidence="3" id="KW-1133">Transmembrane helix</keyword>
<keyword evidence="3" id="KW-0472">Membrane</keyword>
<evidence type="ECO:0000259" key="4">
    <source>
        <dbReference type="Pfam" id="PF03221"/>
    </source>
</evidence>
<evidence type="ECO:0000256" key="3">
    <source>
        <dbReference type="SAM" id="Phobius"/>
    </source>
</evidence>
<name>A0A9W9DIV0_9AGAR</name>
<keyword evidence="1" id="KW-0238">DNA-binding</keyword>
<dbReference type="Gene3D" id="1.10.10.60">
    <property type="entry name" value="Homeodomain-like"/>
    <property type="match status" value="1"/>
</dbReference>
<dbReference type="AlphaFoldDB" id="A0A9W9DIV0"/>
<comment type="caution">
    <text evidence="5">The sequence shown here is derived from an EMBL/GenBank/DDBJ whole genome shotgun (WGS) entry which is preliminary data.</text>
</comment>